<dbReference type="PANTHER" id="PTHR19969:SF5">
    <property type="entry name" value="CRK-LIKE PROTEIN"/>
    <property type="match status" value="1"/>
</dbReference>
<evidence type="ECO:0000259" key="7">
    <source>
        <dbReference type="PROSITE" id="PS50002"/>
    </source>
</evidence>
<proteinExistence type="predicted"/>
<feature type="domain" description="SH2" evidence="6">
    <location>
        <begin position="104"/>
        <end position="195"/>
    </location>
</feature>
<evidence type="ECO:0000256" key="4">
    <source>
        <dbReference type="PROSITE-ProRule" id="PRU00192"/>
    </source>
</evidence>
<dbReference type="SMART" id="SM00326">
    <property type="entry name" value="SH3"/>
    <property type="match status" value="1"/>
</dbReference>
<dbReference type="InterPro" id="IPR036860">
    <property type="entry name" value="SH2_dom_sf"/>
</dbReference>
<reference evidence="9" key="2">
    <citation type="submission" date="2020-10" db="UniProtKB">
        <authorList>
            <consortium name="WormBaseParasite"/>
        </authorList>
    </citation>
    <scope>IDENTIFICATION</scope>
</reference>
<dbReference type="Pfam" id="PF00018">
    <property type="entry name" value="SH3_1"/>
    <property type="match status" value="1"/>
</dbReference>
<evidence type="ECO:0000256" key="1">
    <source>
        <dbReference type="ARBA" id="ARBA00022443"/>
    </source>
</evidence>
<dbReference type="InterPro" id="IPR001452">
    <property type="entry name" value="SH3_domain"/>
</dbReference>
<dbReference type="Gene3D" id="2.30.30.40">
    <property type="entry name" value="SH3 Domains"/>
    <property type="match status" value="1"/>
</dbReference>
<dbReference type="InterPro" id="IPR000980">
    <property type="entry name" value="SH2"/>
</dbReference>
<feature type="compositionally biased region" description="Basic residues" evidence="5">
    <location>
        <begin position="81"/>
        <end position="90"/>
    </location>
</feature>
<feature type="compositionally biased region" description="Basic and acidic residues" evidence="5">
    <location>
        <begin position="66"/>
        <end position="80"/>
    </location>
</feature>
<dbReference type="Gene3D" id="3.30.505.10">
    <property type="entry name" value="SH2 domain"/>
    <property type="match status" value="1"/>
</dbReference>
<dbReference type="InterPro" id="IPR036028">
    <property type="entry name" value="SH3-like_dom_sf"/>
</dbReference>
<feature type="region of interest" description="Disordered" evidence="5">
    <location>
        <begin position="58"/>
        <end position="93"/>
    </location>
</feature>
<keyword evidence="1 4" id="KW-0728">SH3 domain</keyword>
<dbReference type="SUPFAM" id="SSF55550">
    <property type="entry name" value="SH2 domain"/>
    <property type="match status" value="1"/>
</dbReference>
<protein>
    <submittedName>
        <fullName evidence="9">SH2 domain-containing protein</fullName>
    </submittedName>
</protein>
<dbReference type="SUPFAM" id="SSF50044">
    <property type="entry name" value="SH3-domain"/>
    <property type="match status" value="2"/>
</dbReference>
<organism evidence="8 9">
    <name type="scientific">Panagrellus redivivus</name>
    <name type="common">Microworm</name>
    <dbReference type="NCBI Taxonomy" id="6233"/>
    <lineage>
        <taxon>Eukaryota</taxon>
        <taxon>Metazoa</taxon>
        <taxon>Ecdysozoa</taxon>
        <taxon>Nematoda</taxon>
        <taxon>Chromadorea</taxon>
        <taxon>Rhabditida</taxon>
        <taxon>Tylenchina</taxon>
        <taxon>Panagrolaimomorpha</taxon>
        <taxon>Panagrolaimoidea</taxon>
        <taxon>Panagrolaimidae</taxon>
        <taxon>Panagrellus</taxon>
    </lineage>
</organism>
<dbReference type="GO" id="GO:0030971">
    <property type="term" value="F:receptor tyrosine kinase binding"/>
    <property type="evidence" value="ECO:0007669"/>
    <property type="project" value="TreeGrafter"/>
</dbReference>
<dbReference type="PROSITE" id="PS50002">
    <property type="entry name" value="SH3"/>
    <property type="match status" value="1"/>
</dbReference>
<dbReference type="PROSITE" id="PS50001">
    <property type="entry name" value="SH2"/>
    <property type="match status" value="1"/>
</dbReference>
<dbReference type="Proteomes" id="UP000492821">
    <property type="component" value="Unassembled WGS sequence"/>
</dbReference>
<evidence type="ECO:0000313" key="8">
    <source>
        <dbReference type="Proteomes" id="UP000492821"/>
    </source>
</evidence>
<sequence>MATSAEPTRRMLRPRPSILPFYKNSLAAADTKKSTPTTPPAPKPSLFKLTTGVVAYGKPPPFRVNPKAEAEAKKKKEEEKRKKKKKHRHPPSAVNFDPYEWESYYFANISRDETEEILLQQNPGTFLVRNSTTRPDQYVLSIREIENGQKKVYHYLIAVNDGKCTISYYSFKSIYQAISFLKGKKIDKVRLYMPAPKRPIMTVMATHRFLGHSPQDLAFERAETLQITRKPEDDWWVARNKLGNYGYIPWNYVCDVHADSSRSSTLSVESQPRGRGPRTRKRWFLPAVVKCIKTLRPSIYINGDVYMKPGHLLHVIEVKADGNCYGRNMHTNEVGHFPFTFVEWTDMKVPPFRKD</sequence>
<dbReference type="CDD" id="cd00173">
    <property type="entry name" value="SH2"/>
    <property type="match status" value="1"/>
</dbReference>
<accession>A0A7E4V4N7</accession>
<evidence type="ECO:0000313" key="9">
    <source>
        <dbReference type="WBParaSite" id="Pan_g16460.t1"/>
    </source>
</evidence>
<dbReference type="Pfam" id="PF00017">
    <property type="entry name" value="SH2"/>
    <property type="match status" value="1"/>
</dbReference>
<dbReference type="InterPro" id="IPR051184">
    <property type="entry name" value="Tyrosine-phos_adapter"/>
</dbReference>
<dbReference type="WBParaSite" id="Pan_g16460.t1">
    <property type="protein sequence ID" value="Pan_g16460.t1"/>
    <property type="gene ID" value="Pan_g16460"/>
</dbReference>
<dbReference type="GO" id="GO:0016477">
    <property type="term" value="P:cell migration"/>
    <property type="evidence" value="ECO:0007669"/>
    <property type="project" value="TreeGrafter"/>
</dbReference>
<evidence type="ECO:0000259" key="6">
    <source>
        <dbReference type="PROSITE" id="PS50001"/>
    </source>
</evidence>
<dbReference type="AlphaFoldDB" id="A0A7E4V4N7"/>
<feature type="region of interest" description="Disordered" evidence="5">
    <location>
        <begin position="1"/>
        <end position="46"/>
    </location>
</feature>
<keyword evidence="2 3" id="KW-0727">SH2 domain</keyword>
<reference evidence="8" key="1">
    <citation type="journal article" date="2013" name="Genetics">
        <title>The draft genome and transcriptome of Panagrellus redivivus are shaped by the harsh demands of a free-living lifestyle.</title>
        <authorList>
            <person name="Srinivasan J."/>
            <person name="Dillman A.R."/>
            <person name="Macchietto M.G."/>
            <person name="Heikkinen L."/>
            <person name="Lakso M."/>
            <person name="Fracchia K.M."/>
            <person name="Antoshechkin I."/>
            <person name="Mortazavi A."/>
            <person name="Wong G."/>
            <person name="Sternberg P.W."/>
        </authorList>
    </citation>
    <scope>NUCLEOTIDE SEQUENCE [LARGE SCALE GENOMIC DNA]</scope>
    <source>
        <strain evidence="8">MT8872</strain>
    </source>
</reference>
<dbReference type="GO" id="GO:0035591">
    <property type="term" value="F:signaling adaptor activity"/>
    <property type="evidence" value="ECO:0007669"/>
    <property type="project" value="TreeGrafter"/>
</dbReference>
<dbReference type="PANTHER" id="PTHR19969">
    <property type="entry name" value="SH2-SH3 ADAPTOR PROTEIN-RELATED"/>
    <property type="match status" value="1"/>
</dbReference>
<feature type="domain" description="SH3" evidence="7">
    <location>
        <begin position="198"/>
        <end position="258"/>
    </location>
</feature>
<keyword evidence="8" id="KW-1185">Reference proteome</keyword>
<dbReference type="GO" id="GO:0007167">
    <property type="term" value="P:enzyme-linked receptor protein signaling pathway"/>
    <property type="evidence" value="ECO:0007669"/>
    <property type="project" value="TreeGrafter"/>
</dbReference>
<evidence type="ECO:0000256" key="2">
    <source>
        <dbReference type="ARBA" id="ARBA00022999"/>
    </source>
</evidence>
<dbReference type="PRINTS" id="PR00401">
    <property type="entry name" value="SH2DOMAIN"/>
</dbReference>
<name>A0A7E4V4N7_PANRE</name>
<dbReference type="GO" id="GO:0005737">
    <property type="term" value="C:cytoplasm"/>
    <property type="evidence" value="ECO:0007669"/>
    <property type="project" value="TreeGrafter"/>
</dbReference>
<evidence type="ECO:0000256" key="3">
    <source>
        <dbReference type="PROSITE-ProRule" id="PRU00191"/>
    </source>
</evidence>
<dbReference type="SMART" id="SM00252">
    <property type="entry name" value="SH2"/>
    <property type="match status" value="1"/>
</dbReference>
<evidence type="ECO:0000256" key="5">
    <source>
        <dbReference type="SAM" id="MobiDB-lite"/>
    </source>
</evidence>